<dbReference type="Proteomes" id="UP000431684">
    <property type="component" value="Unassembled WGS sequence"/>
</dbReference>
<gene>
    <name evidence="1" type="ORF">GJV26_19370</name>
</gene>
<organism evidence="1 2">
    <name type="scientific">Pseudoduganella dura</name>
    <dbReference type="NCBI Taxonomy" id="321982"/>
    <lineage>
        <taxon>Bacteria</taxon>
        <taxon>Pseudomonadati</taxon>
        <taxon>Pseudomonadota</taxon>
        <taxon>Betaproteobacteria</taxon>
        <taxon>Burkholderiales</taxon>
        <taxon>Oxalobacteraceae</taxon>
        <taxon>Telluria group</taxon>
        <taxon>Pseudoduganella</taxon>
    </lineage>
</organism>
<accession>A0A6I3XN03</accession>
<proteinExistence type="predicted"/>
<dbReference type="EMBL" id="WNWM01000002">
    <property type="protein sequence ID" value="MUI14602.1"/>
    <property type="molecule type" value="Genomic_DNA"/>
</dbReference>
<keyword evidence="2" id="KW-1185">Reference proteome</keyword>
<name>A0A6I3XN03_9BURK</name>
<evidence type="ECO:0000313" key="1">
    <source>
        <dbReference type="EMBL" id="MUI14602.1"/>
    </source>
</evidence>
<comment type="caution">
    <text evidence="1">The sequence shown here is derived from an EMBL/GenBank/DDBJ whole genome shotgun (WGS) entry which is preliminary data.</text>
</comment>
<reference evidence="1 2" key="1">
    <citation type="submission" date="2019-11" db="EMBL/GenBank/DDBJ databases">
        <title>Draft Genome Sequences of Six Type Strains of the Genus Massilia.</title>
        <authorList>
            <person name="Miess H."/>
            <person name="Frediansyah A."/>
            <person name="Goeker M."/>
            <person name="Gross H."/>
        </authorList>
    </citation>
    <scope>NUCLEOTIDE SEQUENCE [LARGE SCALE GENOMIC DNA]</scope>
    <source>
        <strain evidence="1 2">DSM 17513</strain>
    </source>
</reference>
<sequence length="81" mass="9219">MTVRPWRWPGWQWALSASKISQTVTDLDNEFMTVCRLWRGVLAEPNIGFVLTQTGFMQGNISPVRVITSLCFLLAIFKESA</sequence>
<protein>
    <submittedName>
        <fullName evidence="1">Uncharacterized protein</fullName>
    </submittedName>
</protein>
<dbReference type="AlphaFoldDB" id="A0A6I3XN03"/>
<evidence type="ECO:0000313" key="2">
    <source>
        <dbReference type="Proteomes" id="UP000431684"/>
    </source>
</evidence>
<dbReference type="RefSeq" id="WP_155710396.1">
    <property type="nucleotide sequence ID" value="NZ_BMWU01000047.1"/>
</dbReference>